<organism evidence="14">
    <name type="scientific">Gracilariopsis heteroclada</name>
    <dbReference type="NCBI Taxonomy" id="172978"/>
    <lineage>
        <taxon>Eukaryota</taxon>
        <taxon>Rhodophyta</taxon>
        <taxon>Florideophyceae</taxon>
        <taxon>Rhodymeniophycidae</taxon>
        <taxon>Gracilariales</taxon>
        <taxon>Gracilariaceae</taxon>
        <taxon>Gracilariopsis</taxon>
    </lineage>
</organism>
<dbReference type="GO" id="GO:0004359">
    <property type="term" value="F:glutaminase activity"/>
    <property type="evidence" value="ECO:0007669"/>
    <property type="project" value="RHEA"/>
</dbReference>
<keyword evidence="5 12" id="KW-0547">Nucleotide-binding</keyword>
<evidence type="ECO:0000256" key="4">
    <source>
        <dbReference type="ARBA" id="ARBA00022598"/>
    </source>
</evidence>
<keyword evidence="14" id="KW-0150">Chloroplast</keyword>
<dbReference type="PRINTS" id="PR00096">
    <property type="entry name" value="GATASE"/>
</dbReference>
<evidence type="ECO:0000256" key="11">
    <source>
        <dbReference type="ARBA" id="ARBA00049285"/>
    </source>
</evidence>
<dbReference type="EC" id="6.3.5.5" evidence="12"/>
<evidence type="ECO:0000259" key="13">
    <source>
        <dbReference type="SMART" id="SM01097"/>
    </source>
</evidence>
<dbReference type="Gene3D" id="3.50.30.20">
    <property type="entry name" value="Carbamoyl-phosphate synthase small subunit, N-terminal domain"/>
    <property type="match status" value="1"/>
</dbReference>
<comment type="subcellular location">
    <subcellularLocation>
        <location evidence="12">Plastid</location>
        <location evidence="12">Chloroplast</location>
    </subcellularLocation>
</comment>
<comment type="subunit">
    <text evidence="9">Heterodimer composed of 2 chains; the small (or glutamine) chain promotes the hydrolysis of glutamine to ammonia, which is used by the large (or ammonia) chain to synthesize carbamoyl phosphate.</text>
</comment>
<dbReference type="NCBIfam" id="TIGR01368">
    <property type="entry name" value="CPSaseIIsmall"/>
    <property type="match status" value="1"/>
</dbReference>
<evidence type="ECO:0000256" key="1">
    <source>
        <dbReference type="ARBA" id="ARBA00004812"/>
    </source>
</evidence>
<feature type="domain" description="Carbamoyl-phosphate synthase small subunit N-terminal" evidence="13">
    <location>
        <begin position="6"/>
        <end position="136"/>
    </location>
</feature>
<name>A0A344V6D3_9FLOR</name>
<dbReference type="AlphaFoldDB" id="A0A344V6D3"/>
<feature type="binding site" evidence="12">
    <location>
        <position position="50"/>
    </location>
    <ligand>
        <name>L-glutamine</name>
        <dbReference type="ChEBI" id="CHEBI:58359"/>
    </ligand>
</feature>
<feature type="binding site" evidence="12">
    <location>
        <position position="277"/>
    </location>
    <ligand>
        <name>L-glutamine</name>
        <dbReference type="ChEBI" id="CHEBI:58359"/>
    </ligand>
</feature>
<dbReference type="GO" id="GO:0044205">
    <property type="term" value="P:'de novo' UMP biosynthetic process"/>
    <property type="evidence" value="ECO:0007669"/>
    <property type="project" value="UniProtKB-UniRule"/>
</dbReference>
<accession>A0A344V6D3</accession>
<dbReference type="Pfam" id="PF00988">
    <property type="entry name" value="CPSase_sm_chain"/>
    <property type="match status" value="1"/>
</dbReference>
<evidence type="ECO:0000313" key="14">
    <source>
        <dbReference type="EMBL" id="AXE43520.1"/>
    </source>
</evidence>
<evidence type="ECO:0000256" key="10">
    <source>
        <dbReference type="ARBA" id="ARBA00048816"/>
    </source>
</evidence>
<evidence type="ECO:0000256" key="5">
    <source>
        <dbReference type="ARBA" id="ARBA00022741"/>
    </source>
</evidence>
<evidence type="ECO:0000256" key="8">
    <source>
        <dbReference type="ARBA" id="ARBA00022975"/>
    </source>
</evidence>
<dbReference type="PRINTS" id="PR00097">
    <property type="entry name" value="ANTSNTHASEII"/>
</dbReference>
<dbReference type="InterPro" id="IPR035686">
    <property type="entry name" value="CPSase_GATase1"/>
</dbReference>
<dbReference type="EMBL" id="MF372957">
    <property type="protein sequence ID" value="AXE43520.1"/>
    <property type="molecule type" value="Genomic_DNA"/>
</dbReference>
<dbReference type="PANTHER" id="PTHR43418:SF7">
    <property type="entry name" value="CARBAMOYL-PHOSPHATE SYNTHASE SMALL CHAIN"/>
    <property type="match status" value="1"/>
</dbReference>
<keyword evidence="7 12" id="KW-0315">Glutamine amidotransferase</keyword>
<evidence type="ECO:0000256" key="3">
    <source>
        <dbReference type="ARBA" id="ARBA00007800"/>
    </source>
</evidence>
<dbReference type="NCBIfam" id="NF009475">
    <property type="entry name" value="PRK12838.1"/>
    <property type="match status" value="1"/>
</dbReference>
<geneLocation type="chloroplast" evidence="14"/>
<feature type="binding site" evidence="12">
    <location>
        <position position="244"/>
    </location>
    <ligand>
        <name>L-glutamine</name>
        <dbReference type="ChEBI" id="CHEBI:58359"/>
    </ligand>
</feature>
<feature type="active site" evidence="12">
    <location>
        <position position="356"/>
    </location>
</feature>
<dbReference type="SMART" id="SM01097">
    <property type="entry name" value="CPSase_sm_chain"/>
    <property type="match status" value="1"/>
</dbReference>
<feature type="binding site" evidence="12">
    <location>
        <position position="274"/>
    </location>
    <ligand>
        <name>L-glutamine</name>
        <dbReference type="ChEBI" id="CHEBI:58359"/>
    </ligand>
</feature>
<feature type="active site" evidence="12">
    <location>
        <position position="358"/>
    </location>
</feature>
<dbReference type="GO" id="GO:0006541">
    <property type="term" value="P:glutamine metabolic process"/>
    <property type="evidence" value="ECO:0007669"/>
    <property type="project" value="InterPro"/>
</dbReference>
<dbReference type="GO" id="GO:0006207">
    <property type="term" value="P:'de novo' pyrimidine nucleobase biosynthetic process"/>
    <property type="evidence" value="ECO:0007669"/>
    <property type="project" value="InterPro"/>
</dbReference>
<comment type="pathway">
    <text evidence="1 12">Pyrimidine metabolism; UMP biosynthesis via de novo pathway; (S)-dihydroorotate from bicarbonate: step 1/3.</text>
</comment>
<comment type="function">
    <text evidence="12">Small subunit of the glutamine-dependent carbamoyl phosphate synthetase (CPSase). CPSase catalyzes the formation of carbamoyl phosphate from the ammonia moiety of glutamine, carbonate, and phosphate donated by ATP, constituting the first step of 2 biosynthetic pathways, one leading to arginine and/or urea and the other to pyrimidine nucleotides. The small subunit (glutamine amidotransferase) binds and cleaves glutamine to supply the large subunit with the substrate ammonia.</text>
</comment>
<feature type="binding site" evidence="12">
    <location>
        <position position="246"/>
    </location>
    <ligand>
        <name>L-glutamine</name>
        <dbReference type="ChEBI" id="CHEBI:58359"/>
    </ligand>
</feature>
<dbReference type="PROSITE" id="PS51273">
    <property type="entry name" value="GATASE_TYPE_1"/>
    <property type="match status" value="1"/>
</dbReference>
<keyword evidence="4 12" id="KW-0436">Ligase</keyword>
<dbReference type="Gene3D" id="3.40.50.880">
    <property type="match status" value="1"/>
</dbReference>
<dbReference type="UniPathway" id="UPA00068">
    <property type="reaction ID" value="UER00171"/>
</dbReference>
<feature type="binding site" evidence="12">
    <location>
        <position position="316"/>
    </location>
    <ligand>
        <name>L-glutamine</name>
        <dbReference type="ChEBI" id="CHEBI:58359"/>
    </ligand>
</feature>
<evidence type="ECO:0000256" key="2">
    <source>
        <dbReference type="ARBA" id="ARBA00005077"/>
    </source>
</evidence>
<feature type="binding site" evidence="12">
    <location>
        <position position="313"/>
    </location>
    <ligand>
        <name>L-glutamine</name>
        <dbReference type="ChEBI" id="CHEBI:58359"/>
    </ligand>
</feature>
<dbReference type="GeneID" id="37504385"/>
<dbReference type="InterPro" id="IPR029062">
    <property type="entry name" value="Class_I_gatase-like"/>
</dbReference>
<comment type="similarity">
    <text evidence="3 12">Belongs to the CarA family.</text>
</comment>
<keyword evidence="12" id="KW-0028">Amino-acid biosynthesis</keyword>
<dbReference type="InterPro" id="IPR050472">
    <property type="entry name" value="Anth_synth/Amidotransfase"/>
</dbReference>
<dbReference type="GO" id="GO:0006526">
    <property type="term" value="P:L-arginine biosynthetic process"/>
    <property type="evidence" value="ECO:0007669"/>
    <property type="project" value="UniProtKB-UniRule"/>
</dbReference>
<dbReference type="UniPathway" id="UPA00070">
    <property type="reaction ID" value="UER00115"/>
</dbReference>
<dbReference type="PANTHER" id="PTHR43418">
    <property type="entry name" value="MULTIFUNCTIONAL TRYPTOPHAN BIOSYNTHESIS PROTEIN-RELATED"/>
    <property type="match status" value="1"/>
</dbReference>
<dbReference type="Pfam" id="PF00117">
    <property type="entry name" value="GATase"/>
    <property type="match status" value="1"/>
</dbReference>
<sequence>MTHALYPAIIILQDGKKYKGWTLLQSTIAFGEVVFNTGMTGYQEIMTDPSYEGQIMTFTYPEIGNTGINNNDNESKKIHVKGIIAKNFCFHSSNWRQQQNFINYIIDNNVPHIFGIDTRDLTKHLRNTGVMNGCISSKSLNFNELNSTLDTTATMQGNDLVNKVTTIKQYTFNDYYNKYNSYLKYKTDSKFGYGLKVILIDFGVKYQILSRLFNYGCSIDVLPAHTSYEEIKSHNPDGIILSNGPGDPSVVQYAIKTVKKIIEFTNIPIFGICMGHQILSLALGAETFKLRFGHRGLNHPSGIKQKIEVTSQNHGFAVQKQSLYPNNIYTTYLNLNDSTIAAIFHKKKPVFSVQYHPEASPGPHDSDYLFKDFIYLIKKFKQHKNH</sequence>
<dbReference type="PRINTS" id="PR00099">
    <property type="entry name" value="CPSGATASE"/>
</dbReference>
<feature type="binding site" evidence="12">
    <location>
        <position position="315"/>
    </location>
    <ligand>
        <name>L-glutamine</name>
        <dbReference type="ChEBI" id="CHEBI:58359"/>
    </ligand>
</feature>
<reference evidence="14" key="1">
    <citation type="submission" date="2017-06" db="EMBL/GenBank/DDBJ databases">
        <title>Complete plastid genome of Gracilaria bailinae.</title>
        <authorList>
            <person name="Zhang L."/>
        </authorList>
    </citation>
    <scope>NUCLEOTIDE SEQUENCE</scope>
</reference>
<dbReference type="CDD" id="cd01744">
    <property type="entry name" value="GATase1_CPSase"/>
    <property type="match status" value="1"/>
</dbReference>
<dbReference type="RefSeq" id="YP_009500358.1">
    <property type="nucleotide sequence ID" value="NC_038100.1"/>
</dbReference>
<dbReference type="InterPro" id="IPR036480">
    <property type="entry name" value="CarbP_synth_ssu_N_sf"/>
</dbReference>
<comment type="subunit">
    <text evidence="12">Composed of two chains; the small (or glutamine) chain promotes the hydrolysis of glutamine to ammonia, which is used by the large (or ammonia) chain to synthesize carbamoyl phosphate. Tetramer of heterodimers (alpha,beta)4.</text>
</comment>
<dbReference type="SUPFAM" id="SSF52317">
    <property type="entry name" value="Class I glutamine amidotransferase-like"/>
    <property type="match status" value="1"/>
</dbReference>
<keyword evidence="6 12" id="KW-0067">ATP-binding</keyword>
<dbReference type="InterPro" id="IPR017926">
    <property type="entry name" value="GATASE"/>
</dbReference>
<dbReference type="SUPFAM" id="SSF52021">
    <property type="entry name" value="Carbamoyl phosphate synthetase, small subunit N-terminal domain"/>
    <property type="match status" value="1"/>
</dbReference>
<dbReference type="InterPro" id="IPR006274">
    <property type="entry name" value="CarbamoylP_synth_ssu"/>
</dbReference>
<dbReference type="GO" id="GO:0009507">
    <property type="term" value="C:chloroplast"/>
    <property type="evidence" value="ECO:0007669"/>
    <property type="project" value="UniProtKB-SubCell"/>
</dbReference>
<feature type="active site" description="Nucleophile" evidence="12">
    <location>
        <position position="273"/>
    </location>
</feature>
<dbReference type="FunFam" id="3.50.30.20:FF:000001">
    <property type="entry name" value="Carbamoyl-phosphate synthase small chain"/>
    <property type="match status" value="1"/>
</dbReference>
<evidence type="ECO:0000256" key="9">
    <source>
        <dbReference type="ARBA" id="ARBA00044031"/>
    </source>
</evidence>
<protein>
    <recommendedName>
        <fullName evidence="12">Carbamoyl phosphate synthase small chain</fullName>
        <ecNumber evidence="12">6.3.5.5</ecNumber>
    </recommendedName>
    <alternativeName>
        <fullName evidence="12">Carbamoyl phosphate synthetase glutamine chain</fullName>
    </alternativeName>
</protein>
<keyword evidence="14" id="KW-0934">Plastid</keyword>
<dbReference type="GO" id="GO:0005524">
    <property type="term" value="F:ATP binding"/>
    <property type="evidence" value="ECO:0007669"/>
    <property type="project" value="UniProtKB-UniRule"/>
</dbReference>
<comment type="pathway">
    <text evidence="2 12">Amino-acid biosynthesis; L-arginine biosynthesis; carbamoyl phosphate from bicarbonate: step 1/1.</text>
</comment>
<keyword evidence="8 12" id="KW-0665">Pyrimidine biosynthesis</keyword>
<proteinExistence type="inferred from homology"/>
<comment type="catalytic activity">
    <reaction evidence="10 12">
        <text>hydrogencarbonate + L-glutamine + 2 ATP + H2O = carbamoyl phosphate + L-glutamate + 2 ADP + phosphate + 2 H(+)</text>
        <dbReference type="Rhea" id="RHEA:18633"/>
        <dbReference type="ChEBI" id="CHEBI:15377"/>
        <dbReference type="ChEBI" id="CHEBI:15378"/>
        <dbReference type="ChEBI" id="CHEBI:17544"/>
        <dbReference type="ChEBI" id="CHEBI:29985"/>
        <dbReference type="ChEBI" id="CHEBI:30616"/>
        <dbReference type="ChEBI" id="CHEBI:43474"/>
        <dbReference type="ChEBI" id="CHEBI:58228"/>
        <dbReference type="ChEBI" id="CHEBI:58359"/>
        <dbReference type="ChEBI" id="CHEBI:456216"/>
        <dbReference type="EC" id="6.3.5.5"/>
    </reaction>
</comment>
<evidence type="ECO:0000256" key="6">
    <source>
        <dbReference type="ARBA" id="ARBA00022840"/>
    </source>
</evidence>
<dbReference type="InterPro" id="IPR002474">
    <property type="entry name" value="CarbamoylP_synth_ssu_N"/>
</dbReference>
<feature type="region of interest" description="CPSase" evidence="12">
    <location>
        <begin position="1"/>
        <end position="191"/>
    </location>
</feature>
<evidence type="ECO:0000256" key="12">
    <source>
        <dbReference type="HAMAP-Rule" id="MF_01209"/>
    </source>
</evidence>
<keyword evidence="12" id="KW-0055">Arginine biosynthesis</keyword>
<evidence type="ECO:0000256" key="7">
    <source>
        <dbReference type="ARBA" id="ARBA00022962"/>
    </source>
</evidence>
<comment type="catalytic activity">
    <reaction evidence="11 12">
        <text>L-glutamine + H2O = L-glutamate + NH4(+)</text>
        <dbReference type="Rhea" id="RHEA:15889"/>
        <dbReference type="ChEBI" id="CHEBI:15377"/>
        <dbReference type="ChEBI" id="CHEBI:28938"/>
        <dbReference type="ChEBI" id="CHEBI:29985"/>
        <dbReference type="ChEBI" id="CHEBI:58359"/>
    </reaction>
</comment>
<dbReference type="GO" id="GO:0004088">
    <property type="term" value="F:carbamoyl-phosphate synthase (glutamine-hydrolyzing) activity"/>
    <property type="evidence" value="ECO:0007669"/>
    <property type="project" value="UniProtKB-UniRule"/>
</dbReference>
<gene>
    <name evidence="12 14" type="primary">carA</name>
</gene>
<dbReference type="HAMAP" id="MF_01209">
    <property type="entry name" value="CPSase_S_chain"/>
    <property type="match status" value="1"/>
</dbReference>